<keyword evidence="2" id="KW-0472">Membrane</keyword>
<reference evidence="3 4" key="1">
    <citation type="submission" date="2016-09" db="EMBL/GenBank/DDBJ databases">
        <title>Extensive genetic diversity and differential bi-allelic expression allows diatom success in the polar Southern Ocean.</title>
        <authorList>
            <consortium name="DOE Joint Genome Institute"/>
            <person name="Mock T."/>
            <person name="Otillar R.P."/>
            <person name="Strauss J."/>
            <person name="Dupont C."/>
            <person name="Frickenhaus S."/>
            <person name="Maumus F."/>
            <person name="Mcmullan M."/>
            <person name="Sanges R."/>
            <person name="Schmutz J."/>
            <person name="Toseland A."/>
            <person name="Valas R."/>
            <person name="Veluchamy A."/>
            <person name="Ward B.J."/>
            <person name="Allen A."/>
            <person name="Barry K."/>
            <person name="Falciatore A."/>
            <person name="Ferrante M."/>
            <person name="Fortunato A.E."/>
            <person name="Gloeckner G."/>
            <person name="Gruber A."/>
            <person name="Hipkin R."/>
            <person name="Janech M."/>
            <person name="Kroth P."/>
            <person name="Leese F."/>
            <person name="Lindquist E."/>
            <person name="Lyon B.R."/>
            <person name="Martin J."/>
            <person name="Mayer C."/>
            <person name="Parker M."/>
            <person name="Quesneville H."/>
            <person name="Raymond J."/>
            <person name="Uhlig C."/>
            <person name="Valentin K.U."/>
            <person name="Worden A.Z."/>
            <person name="Armbrust E.V."/>
            <person name="Bowler C."/>
            <person name="Green B."/>
            <person name="Moulton V."/>
            <person name="Van Oosterhout C."/>
            <person name="Grigoriev I."/>
        </authorList>
    </citation>
    <scope>NUCLEOTIDE SEQUENCE [LARGE SCALE GENOMIC DNA]</scope>
    <source>
        <strain evidence="3 4">CCMP1102</strain>
    </source>
</reference>
<accession>A0A1E7EQB9</accession>
<dbReference type="InParanoid" id="A0A1E7EQB9"/>
<keyword evidence="2" id="KW-0812">Transmembrane</keyword>
<sequence>MDGSYTSTIENDRVQQQKVNQKKHTTTIGIAGGAFILLSLCMCCCIFYNNKCQRPRRRRRRNNKLDANGDVASDGIFTDAMYRDDAEDNFDNNNNGDIDLTIVSSSYSDNVQQSHPNGTLESNMKGPPNQSAFKDDPDFRPGRNFV</sequence>
<feature type="compositionally biased region" description="Polar residues" evidence="1">
    <location>
        <begin position="106"/>
        <end position="132"/>
    </location>
</feature>
<evidence type="ECO:0000256" key="1">
    <source>
        <dbReference type="SAM" id="MobiDB-lite"/>
    </source>
</evidence>
<evidence type="ECO:0000313" key="4">
    <source>
        <dbReference type="Proteomes" id="UP000095751"/>
    </source>
</evidence>
<keyword evidence="4" id="KW-1185">Reference proteome</keyword>
<name>A0A1E7EQB9_9STRA</name>
<protein>
    <submittedName>
        <fullName evidence="3">Uncharacterized protein</fullName>
    </submittedName>
</protein>
<dbReference type="KEGG" id="fcy:FRACYDRAFT_271844"/>
<evidence type="ECO:0000313" key="3">
    <source>
        <dbReference type="EMBL" id="OEU08065.1"/>
    </source>
</evidence>
<keyword evidence="2" id="KW-1133">Transmembrane helix</keyword>
<evidence type="ECO:0000256" key="2">
    <source>
        <dbReference type="SAM" id="Phobius"/>
    </source>
</evidence>
<dbReference type="EMBL" id="KV784382">
    <property type="protein sequence ID" value="OEU08065.1"/>
    <property type="molecule type" value="Genomic_DNA"/>
</dbReference>
<feature type="region of interest" description="Disordered" evidence="1">
    <location>
        <begin position="106"/>
        <end position="146"/>
    </location>
</feature>
<dbReference type="AlphaFoldDB" id="A0A1E7EQB9"/>
<dbReference type="Proteomes" id="UP000095751">
    <property type="component" value="Unassembled WGS sequence"/>
</dbReference>
<gene>
    <name evidence="3" type="ORF">FRACYDRAFT_271844</name>
</gene>
<organism evidence="3 4">
    <name type="scientific">Fragilariopsis cylindrus CCMP1102</name>
    <dbReference type="NCBI Taxonomy" id="635003"/>
    <lineage>
        <taxon>Eukaryota</taxon>
        <taxon>Sar</taxon>
        <taxon>Stramenopiles</taxon>
        <taxon>Ochrophyta</taxon>
        <taxon>Bacillariophyta</taxon>
        <taxon>Bacillariophyceae</taxon>
        <taxon>Bacillariophycidae</taxon>
        <taxon>Bacillariales</taxon>
        <taxon>Bacillariaceae</taxon>
        <taxon>Fragilariopsis</taxon>
    </lineage>
</organism>
<proteinExistence type="predicted"/>
<feature type="transmembrane region" description="Helical" evidence="2">
    <location>
        <begin position="28"/>
        <end position="50"/>
    </location>
</feature>
<feature type="compositionally biased region" description="Basic and acidic residues" evidence="1">
    <location>
        <begin position="133"/>
        <end position="146"/>
    </location>
</feature>